<feature type="region of interest" description="Disordered" evidence="1">
    <location>
        <begin position="1"/>
        <end position="38"/>
    </location>
</feature>
<dbReference type="Proteomes" id="UP000274922">
    <property type="component" value="Unassembled WGS sequence"/>
</dbReference>
<evidence type="ECO:0000313" key="2">
    <source>
        <dbReference type="EMBL" id="RKO98478.1"/>
    </source>
</evidence>
<proteinExistence type="predicted"/>
<sequence>MADAESVSGASSDDSVSVVRVSAKRRRPDRAEKLKERKNQTETMVKAALLNITLSGLLKRCLDGVEDVMDALLPDLTNLNFYKQLKLGVAGTAKPKPHIRDYQLLAARLPTQRHLSDNNIYTASAFKYQANLRNHYQLSFEARVKKYLHVFQKADGLTDPPPSDGPCL</sequence>
<dbReference type="AlphaFoldDB" id="A0A4P9X143"/>
<dbReference type="EMBL" id="ML014425">
    <property type="protein sequence ID" value="RKO98478.1"/>
    <property type="molecule type" value="Genomic_DNA"/>
</dbReference>
<name>A0A4P9X143_9FUNG</name>
<protein>
    <submittedName>
        <fullName evidence="2">Uncharacterized protein</fullName>
    </submittedName>
</protein>
<organism evidence="2 3">
    <name type="scientific">Caulochytrium protostelioides</name>
    <dbReference type="NCBI Taxonomy" id="1555241"/>
    <lineage>
        <taxon>Eukaryota</taxon>
        <taxon>Fungi</taxon>
        <taxon>Fungi incertae sedis</taxon>
        <taxon>Chytridiomycota</taxon>
        <taxon>Chytridiomycota incertae sedis</taxon>
        <taxon>Chytridiomycetes</taxon>
        <taxon>Caulochytriales</taxon>
        <taxon>Caulochytriaceae</taxon>
        <taxon>Caulochytrium</taxon>
    </lineage>
</organism>
<feature type="compositionally biased region" description="Low complexity" evidence="1">
    <location>
        <begin position="1"/>
        <end position="21"/>
    </location>
</feature>
<accession>A0A4P9X143</accession>
<feature type="compositionally biased region" description="Basic and acidic residues" evidence="1">
    <location>
        <begin position="29"/>
        <end position="38"/>
    </location>
</feature>
<gene>
    <name evidence="2" type="ORF">CXG81DRAFT_28697</name>
</gene>
<reference evidence="3" key="1">
    <citation type="journal article" date="2018" name="Nat. Microbiol.">
        <title>Leveraging single-cell genomics to expand the fungal tree of life.</title>
        <authorList>
            <person name="Ahrendt S.R."/>
            <person name="Quandt C.A."/>
            <person name="Ciobanu D."/>
            <person name="Clum A."/>
            <person name="Salamov A."/>
            <person name="Andreopoulos B."/>
            <person name="Cheng J.F."/>
            <person name="Woyke T."/>
            <person name="Pelin A."/>
            <person name="Henrissat B."/>
            <person name="Reynolds N.K."/>
            <person name="Benny G.L."/>
            <person name="Smith M.E."/>
            <person name="James T.Y."/>
            <person name="Grigoriev I.V."/>
        </authorList>
    </citation>
    <scope>NUCLEOTIDE SEQUENCE [LARGE SCALE GENOMIC DNA]</scope>
    <source>
        <strain evidence="3">ATCC 52028</strain>
    </source>
</reference>
<evidence type="ECO:0000313" key="3">
    <source>
        <dbReference type="Proteomes" id="UP000274922"/>
    </source>
</evidence>
<keyword evidence="3" id="KW-1185">Reference proteome</keyword>
<evidence type="ECO:0000256" key="1">
    <source>
        <dbReference type="SAM" id="MobiDB-lite"/>
    </source>
</evidence>